<evidence type="ECO:0000256" key="2">
    <source>
        <dbReference type="SAM" id="Phobius"/>
    </source>
</evidence>
<reference evidence="4" key="1">
    <citation type="submission" date="2018-12" db="EMBL/GenBank/DDBJ databases">
        <title>Bacillus chawlae sp. nov., Bacillus glennii sp. nov., and Bacillus saganii sp. nov. Isolated from the Vehicle Assembly Building at Kennedy Space Center where the Viking Spacecraft were Assembled.</title>
        <authorList>
            <person name="Seuylemezian A."/>
            <person name="Vaishampayan P."/>
        </authorList>
    </citation>
    <scope>NUCLEOTIDE SEQUENCE [LARGE SCALE GENOMIC DNA]</scope>
    <source>
        <strain evidence="4">DSM 13966</strain>
    </source>
</reference>
<comment type="caution">
    <text evidence="3">The sequence shown here is derived from an EMBL/GenBank/DDBJ whole genome shotgun (WGS) entry which is preliminary data.</text>
</comment>
<keyword evidence="2" id="KW-1133">Transmembrane helix</keyword>
<protein>
    <submittedName>
        <fullName evidence="3">Uncharacterized protein</fullName>
    </submittedName>
</protein>
<keyword evidence="2" id="KW-0472">Membrane</keyword>
<evidence type="ECO:0000256" key="1">
    <source>
        <dbReference type="SAM" id="MobiDB-lite"/>
    </source>
</evidence>
<proteinExistence type="predicted"/>
<organism evidence="3 4">
    <name type="scientific">Mesobacillus subterraneus</name>
    <dbReference type="NCBI Taxonomy" id="285983"/>
    <lineage>
        <taxon>Bacteria</taxon>
        <taxon>Bacillati</taxon>
        <taxon>Bacillota</taxon>
        <taxon>Bacilli</taxon>
        <taxon>Bacillales</taxon>
        <taxon>Bacillaceae</taxon>
        <taxon>Mesobacillus</taxon>
    </lineage>
</organism>
<feature type="region of interest" description="Disordered" evidence="1">
    <location>
        <begin position="48"/>
        <end position="68"/>
    </location>
</feature>
<feature type="transmembrane region" description="Helical" evidence="2">
    <location>
        <begin position="25"/>
        <end position="45"/>
    </location>
</feature>
<dbReference type="AlphaFoldDB" id="A0A3R9F0E0"/>
<feature type="compositionally biased region" description="Basic and acidic residues" evidence="1">
    <location>
        <begin position="58"/>
        <end position="68"/>
    </location>
</feature>
<gene>
    <name evidence="3" type="ORF">EJA10_11520</name>
</gene>
<sequence length="68" mass="7517">MRSVLLTAVAVMAAAALYYLYQRQLGAVSFFILSIVFFSLAYLQLSKRKRAGSGKAGKGSEKRRENGR</sequence>
<name>A0A3R9F0E0_9BACI</name>
<evidence type="ECO:0000313" key="3">
    <source>
        <dbReference type="EMBL" id="RSD27163.1"/>
    </source>
</evidence>
<dbReference type="Proteomes" id="UP000279911">
    <property type="component" value="Unassembled WGS sequence"/>
</dbReference>
<evidence type="ECO:0000313" key="4">
    <source>
        <dbReference type="Proteomes" id="UP000279911"/>
    </source>
</evidence>
<dbReference type="EMBL" id="RSFW01000013">
    <property type="protein sequence ID" value="RSD27163.1"/>
    <property type="molecule type" value="Genomic_DNA"/>
</dbReference>
<keyword evidence="2" id="KW-0812">Transmembrane</keyword>
<accession>A0A3R9F0E0</accession>